<organism evidence="2 7">
    <name type="scientific">Paenibacillus sacheonensis</name>
    <dbReference type="NCBI Taxonomy" id="742054"/>
    <lineage>
        <taxon>Bacteria</taxon>
        <taxon>Bacillati</taxon>
        <taxon>Bacillota</taxon>
        <taxon>Bacilli</taxon>
        <taxon>Bacillales</taxon>
        <taxon>Paenibacillaceae</taxon>
        <taxon>Paenibacillus</taxon>
    </lineage>
</organism>
<evidence type="ECO:0000313" key="7">
    <source>
        <dbReference type="Proteomes" id="UP000558113"/>
    </source>
</evidence>
<dbReference type="GO" id="GO:0015074">
    <property type="term" value="P:DNA integration"/>
    <property type="evidence" value="ECO:0007669"/>
    <property type="project" value="InterPro"/>
</dbReference>
<evidence type="ECO:0000313" key="4">
    <source>
        <dbReference type="EMBL" id="NBC72176.1"/>
    </source>
</evidence>
<dbReference type="EMBL" id="JAAAMU010000007">
    <property type="protein sequence ID" value="NBC70311.1"/>
    <property type="molecule type" value="Genomic_DNA"/>
</dbReference>
<dbReference type="InterPro" id="IPR001584">
    <property type="entry name" value="Integrase_cat-core"/>
</dbReference>
<accession>A0A7X4YRJ3</accession>
<gene>
    <name evidence="2" type="ORF">GT003_15025</name>
    <name evidence="3" type="ORF">GT003_21705</name>
    <name evidence="4" type="ORF">GT003_24525</name>
    <name evidence="5" type="ORF">GT003_25195</name>
    <name evidence="6" type="ORF">GT003_27320</name>
</gene>
<evidence type="ECO:0000313" key="5">
    <source>
        <dbReference type="EMBL" id="NBC72306.1"/>
    </source>
</evidence>
<dbReference type="EMBL" id="JAAAMU010000021">
    <property type="protein sequence ID" value="NBC72712.1"/>
    <property type="molecule type" value="Genomic_DNA"/>
</dbReference>
<proteinExistence type="predicted"/>
<comment type="caution">
    <text evidence="2">The sequence shown here is derived from an EMBL/GenBank/DDBJ whole genome shotgun (WGS) entry which is preliminary data.</text>
</comment>
<sequence length="33" mass="3972">HRDIQAYIHFYNHERLQAKLNGLSPMEYRTKAA</sequence>
<dbReference type="OrthoDB" id="9781005at2"/>
<dbReference type="Pfam" id="PF13333">
    <property type="entry name" value="rve_2"/>
    <property type="match status" value="1"/>
</dbReference>
<feature type="non-terminal residue" evidence="2">
    <location>
        <position position="1"/>
    </location>
</feature>
<dbReference type="EMBL" id="JAAAMU010000012">
    <property type="protein sequence ID" value="NBC71620.1"/>
    <property type="molecule type" value="Genomic_DNA"/>
</dbReference>
<dbReference type="AlphaFoldDB" id="A0A7X4YRJ3"/>
<reference evidence="2 7" key="1">
    <citation type="submission" date="2020-01" db="EMBL/GenBank/DDBJ databases">
        <title>Paenibacillus soybeanensis sp. nov. isolated from the nodules of soybean (Glycine max(L.) Merr).</title>
        <authorList>
            <person name="Wang H."/>
        </authorList>
    </citation>
    <scope>NUCLEOTIDE SEQUENCE [LARGE SCALE GENOMIC DNA]</scope>
    <source>
        <strain evidence="2 7">DSM 23054</strain>
    </source>
</reference>
<dbReference type="Proteomes" id="UP000558113">
    <property type="component" value="Unassembled WGS sequence"/>
</dbReference>
<evidence type="ECO:0000313" key="2">
    <source>
        <dbReference type="EMBL" id="NBC70311.1"/>
    </source>
</evidence>
<dbReference type="EMBL" id="JAAAMU010000018">
    <property type="protein sequence ID" value="NBC72306.1"/>
    <property type="molecule type" value="Genomic_DNA"/>
</dbReference>
<dbReference type="RefSeq" id="WP_161699146.1">
    <property type="nucleotide sequence ID" value="NZ_JAAAMU010000007.1"/>
</dbReference>
<dbReference type="EMBL" id="JAAAMU010000016">
    <property type="protein sequence ID" value="NBC72176.1"/>
    <property type="molecule type" value="Genomic_DNA"/>
</dbReference>
<evidence type="ECO:0000313" key="6">
    <source>
        <dbReference type="EMBL" id="NBC72712.1"/>
    </source>
</evidence>
<feature type="domain" description="Integrase catalytic" evidence="1">
    <location>
        <begin position="3"/>
        <end position="31"/>
    </location>
</feature>
<evidence type="ECO:0000259" key="1">
    <source>
        <dbReference type="Pfam" id="PF13333"/>
    </source>
</evidence>
<name>A0A7X4YRJ3_9BACL</name>
<protein>
    <submittedName>
        <fullName evidence="2">IS3 family transposase</fullName>
    </submittedName>
</protein>
<keyword evidence="7" id="KW-1185">Reference proteome</keyword>
<evidence type="ECO:0000313" key="3">
    <source>
        <dbReference type="EMBL" id="NBC71620.1"/>
    </source>
</evidence>